<feature type="domain" description="Histidine kinase" evidence="8">
    <location>
        <begin position="152"/>
        <end position="339"/>
    </location>
</feature>
<keyword evidence="4" id="KW-0808">Transferase</keyword>
<keyword evidence="10" id="KW-1185">Reference proteome</keyword>
<dbReference type="EC" id="2.7.13.3" evidence="2"/>
<dbReference type="InterPro" id="IPR036890">
    <property type="entry name" value="HATPase_C_sf"/>
</dbReference>
<dbReference type="GO" id="GO:0004673">
    <property type="term" value="F:protein histidine kinase activity"/>
    <property type="evidence" value="ECO:0007669"/>
    <property type="project" value="UniProtKB-EC"/>
</dbReference>
<evidence type="ECO:0000259" key="8">
    <source>
        <dbReference type="PROSITE" id="PS50109"/>
    </source>
</evidence>
<dbReference type="Proteomes" id="UP000244060">
    <property type="component" value="Unassembled WGS sequence"/>
</dbReference>
<sequence length="344" mass="37365">MAAGVEQSLLDFFQEPVFLLTPQGRIMRVNAAGVRLVGGDPTGEHLGSRLETGPDELRAWLRCCSGTSSPVAGQWLFRQPDGAARRLRVQGARLREADGQVLIAARCTVPEADRFSLLKKEVAQLNAEAHARRQRQALLEEALHRNTILLRELNHRVKNNIQLMVGLFSAAIRETGSREVRDVLQAANQRLLAVSAAQSLMYETQQMATVSSAAFLQALAHTVSASFGPEVRLDVSATEGQLSSDATFPLALILNELVTNAVKHGLCGREGVVRIALERQGEEFALIVQDDGPGIATTKAERRSSGLGLVKGLCRQLGAELKVENRNGTRITVRFTDSSEGACR</sequence>
<evidence type="ECO:0000256" key="7">
    <source>
        <dbReference type="ARBA" id="ARBA00022840"/>
    </source>
</evidence>
<accession>A0A2T5JTA6</accession>
<reference evidence="9 10" key="1">
    <citation type="submission" date="2018-04" db="EMBL/GenBank/DDBJ databases">
        <title>Genomic Encyclopedia of Type Strains, Phase III (KMG-III): the genomes of soil and plant-associated and newly described type strains.</title>
        <authorList>
            <person name="Whitman W."/>
        </authorList>
    </citation>
    <scope>NUCLEOTIDE SEQUENCE [LARGE SCALE GENOMIC DNA]</scope>
    <source>
        <strain evidence="9 10">KA25</strain>
    </source>
</reference>
<evidence type="ECO:0000256" key="4">
    <source>
        <dbReference type="ARBA" id="ARBA00022679"/>
    </source>
</evidence>
<dbReference type="GO" id="GO:0005524">
    <property type="term" value="F:ATP binding"/>
    <property type="evidence" value="ECO:0007669"/>
    <property type="project" value="UniProtKB-KW"/>
</dbReference>
<dbReference type="Gene3D" id="3.30.565.10">
    <property type="entry name" value="Histidine kinase-like ATPase, C-terminal domain"/>
    <property type="match status" value="1"/>
</dbReference>
<evidence type="ECO:0000313" key="9">
    <source>
        <dbReference type="EMBL" id="PTR13410.1"/>
    </source>
</evidence>
<dbReference type="SUPFAM" id="SSF55785">
    <property type="entry name" value="PYP-like sensor domain (PAS domain)"/>
    <property type="match status" value="1"/>
</dbReference>
<proteinExistence type="predicted"/>
<keyword evidence="5" id="KW-0547">Nucleotide-binding</keyword>
<evidence type="ECO:0000256" key="2">
    <source>
        <dbReference type="ARBA" id="ARBA00012438"/>
    </source>
</evidence>
<dbReference type="PANTHER" id="PTHR41523">
    <property type="entry name" value="TWO-COMPONENT SYSTEM SENSOR PROTEIN"/>
    <property type="match status" value="1"/>
</dbReference>
<keyword evidence="3" id="KW-0597">Phosphoprotein</keyword>
<dbReference type="InterPro" id="IPR035965">
    <property type="entry name" value="PAS-like_dom_sf"/>
</dbReference>
<dbReference type="InterPro" id="IPR000014">
    <property type="entry name" value="PAS"/>
</dbReference>
<dbReference type="AlphaFoldDB" id="A0A2T5JTA6"/>
<evidence type="ECO:0000256" key="3">
    <source>
        <dbReference type="ARBA" id="ARBA00022553"/>
    </source>
</evidence>
<dbReference type="RefSeq" id="WP_108222318.1">
    <property type="nucleotide sequence ID" value="NZ_QAOT01000022.1"/>
</dbReference>
<dbReference type="InterPro" id="IPR005467">
    <property type="entry name" value="His_kinase_dom"/>
</dbReference>
<dbReference type="EMBL" id="QAOT01000022">
    <property type="protein sequence ID" value="PTR13410.1"/>
    <property type="molecule type" value="Genomic_DNA"/>
</dbReference>
<dbReference type="Pfam" id="PF02518">
    <property type="entry name" value="HATPase_c"/>
    <property type="match status" value="1"/>
</dbReference>
<evidence type="ECO:0000313" key="10">
    <source>
        <dbReference type="Proteomes" id="UP000244060"/>
    </source>
</evidence>
<dbReference type="Pfam" id="PF07568">
    <property type="entry name" value="HisKA_2"/>
    <property type="match status" value="1"/>
</dbReference>
<keyword evidence="6 9" id="KW-0418">Kinase</keyword>
<organism evidence="9 10">
    <name type="scientific">Cereibacter azotoformans</name>
    <dbReference type="NCBI Taxonomy" id="43057"/>
    <lineage>
        <taxon>Bacteria</taxon>
        <taxon>Pseudomonadati</taxon>
        <taxon>Pseudomonadota</taxon>
        <taxon>Alphaproteobacteria</taxon>
        <taxon>Rhodobacterales</taxon>
        <taxon>Paracoccaceae</taxon>
        <taxon>Cereibacter</taxon>
    </lineage>
</organism>
<protein>
    <recommendedName>
        <fullName evidence="2">histidine kinase</fullName>
        <ecNumber evidence="2">2.7.13.3</ecNumber>
    </recommendedName>
</protein>
<dbReference type="InterPro" id="IPR003594">
    <property type="entry name" value="HATPase_dom"/>
</dbReference>
<evidence type="ECO:0000256" key="5">
    <source>
        <dbReference type="ARBA" id="ARBA00022741"/>
    </source>
</evidence>
<comment type="caution">
    <text evidence="9">The sequence shown here is derived from an EMBL/GenBank/DDBJ whole genome shotgun (WGS) entry which is preliminary data.</text>
</comment>
<comment type="catalytic activity">
    <reaction evidence="1">
        <text>ATP + protein L-histidine = ADP + protein N-phospho-L-histidine.</text>
        <dbReference type="EC" id="2.7.13.3"/>
    </reaction>
</comment>
<dbReference type="CDD" id="cd00130">
    <property type="entry name" value="PAS"/>
    <property type="match status" value="1"/>
</dbReference>
<dbReference type="Gene3D" id="3.30.450.20">
    <property type="entry name" value="PAS domain"/>
    <property type="match status" value="1"/>
</dbReference>
<dbReference type="SUPFAM" id="SSF55874">
    <property type="entry name" value="ATPase domain of HSP90 chaperone/DNA topoisomerase II/histidine kinase"/>
    <property type="match status" value="1"/>
</dbReference>
<keyword evidence="7" id="KW-0067">ATP-binding</keyword>
<dbReference type="SMART" id="SM00387">
    <property type="entry name" value="HATPase_c"/>
    <property type="match status" value="1"/>
</dbReference>
<gene>
    <name evidence="9" type="ORF">C8J28_12240</name>
</gene>
<dbReference type="InterPro" id="IPR011495">
    <property type="entry name" value="Sig_transdc_His_kin_sub2_dim/P"/>
</dbReference>
<evidence type="ECO:0000256" key="6">
    <source>
        <dbReference type="ARBA" id="ARBA00022777"/>
    </source>
</evidence>
<name>A0A2T5JTA6_9RHOB</name>
<dbReference type="OrthoDB" id="9816309at2"/>
<dbReference type="PANTHER" id="PTHR41523:SF8">
    <property type="entry name" value="ETHYLENE RESPONSE SENSOR PROTEIN"/>
    <property type="match status" value="1"/>
</dbReference>
<dbReference type="PROSITE" id="PS50109">
    <property type="entry name" value="HIS_KIN"/>
    <property type="match status" value="1"/>
</dbReference>
<evidence type="ECO:0000256" key="1">
    <source>
        <dbReference type="ARBA" id="ARBA00000085"/>
    </source>
</evidence>